<name>A0A7S2RXQ5_9STRA</name>
<dbReference type="InterPro" id="IPR006652">
    <property type="entry name" value="Kelch_1"/>
</dbReference>
<protein>
    <submittedName>
        <fullName evidence="3">Uncharacterized protein</fullName>
    </submittedName>
</protein>
<dbReference type="InterPro" id="IPR015915">
    <property type="entry name" value="Kelch-typ_b-propeller"/>
</dbReference>
<dbReference type="PANTHER" id="PTHR45632:SF3">
    <property type="entry name" value="KELCH-LIKE PROTEIN 32"/>
    <property type="match status" value="1"/>
</dbReference>
<dbReference type="Pfam" id="PF01344">
    <property type="entry name" value="Kelch_1"/>
    <property type="match status" value="1"/>
</dbReference>
<dbReference type="AlphaFoldDB" id="A0A7S2RXQ5"/>
<dbReference type="PANTHER" id="PTHR45632">
    <property type="entry name" value="LD33804P"/>
    <property type="match status" value="1"/>
</dbReference>
<evidence type="ECO:0000256" key="2">
    <source>
        <dbReference type="ARBA" id="ARBA00022737"/>
    </source>
</evidence>
<accession>A0A7S2RXQ5</accession>
<organism evidence="3">
    <name type="scientific">Eucampia antarctica</name>
    <dbReference type="NCBI Taxonomy" id="49252"/>
    <lineage>
        <taxon>Eukaryota</taxon>
        <taxon>Sar</taxon>
        <taxon>Stramenopiles</taxon>
        <taxon>Ochrophyta</taxon>
        <taxon>Bacillariophyta</taxon>
        <taxon>Mediophyceae</taxon>
        <taxon>Biddulphiophycidae</taxon>
        <taxon>Hemiaulales</taxon>
        <taxon>Hemiaulaceae</taxon>
        <taxon>Eucampia</taxon>
    </lineage>
</organism>
<reference evidence="3" key="1">
    <citation type="submission" date="2021-01" db="EMBL/GenBank/DDBJ databases">
        <authorList>
            <person name="Corre E."/>
            <person name="Pelletier E."/>
            <person name="Niang G."/>
            <person name="Scheremetjew M."/>
            <person name="Finn R."/>
            <person name="Kale V."/>
            <person name="Holt S."/>
            <person name="Cochrane G."/>
            <person name="Meng A."/>
            <person name="Brown T."/>
            <person name="Cohen L."/>
        </authorList>
    </citation>
    <scope>NUCLEOTIDE SEQUENCE</scope>
    <source>
        <strain evidence="3">CCMP1452</strain>
    </source>
</reference>
<dbReference type="InterPro" id="IPR011043">
    <property type="entry name" value="Gal_Oxase/kelch_b-propeller"/>
</dbReference>
<dbReference type="Gene3D" id="2.120.10.80">
    <property type="entry name" value="Kelch-type beta propeller"/>
    <property type="match status" value="2"/>
</dbReference>
<keyword evidence="1" id="KW-0880">Kelch repeat</keyword>
<evidence type="ECO:0000256" key="1">
    <source>
        <dbReference type="ARBA" id="ARBA00022441"/>
    </source>
</evidence>
<proteinExistence type="predicted"/>
<dbReference type="EMBL" id="HBHI01020237">
    <property type="protein sequence ID" value="CAD9683543.1"/>
    <property type="molecule type" value="Transcribed_RNA"/>
</dbReference>
<dbReference type="SUPFAM" id="SSF50965">
    <property type="entry name" value="Galactose oxidase, central domain"/>
    <property type="match status" value="1"/>
</dbReference>
<keyword evidence="2" id="KW-0677">Repeat</keyword>
<sequence>MTSWKKCISLEEHRKDFGCVLIDAHRIIVCGGKHKGRALKSCTLWDCESNTSTPLTALPIEMPFCRAVCLKGHVYVLGSHMEFYSLDIHNMEKGWKEQTNTISPGIGFALVASKTHVYQIGGFLIPTQVSRYNHSSSAWEQLADLPTGRRDHQACLIDDKIYVMGGRTTPDDQVLKSVDIYHEDEGWMSGPDLPKGLMNHAATITNDSNIIVTGGQSSCRSSPLSTTYLLDTKDKGAAAATTTWTALGHNLPQSLSGHASVSTQFKVYILGGVHDTEDKVHSDSVYSIDSSLLNRSTFGAMRMSRSEQVDDDSAPVKFFLCC</sequence>
<dbReference type="SMART" id="SM00612">
    <property type="entry name" value="Kelch"/>
    <property type="match status" value="4"/>
</dbReference>
<evidence type="ECO:0000313" key="3">
    <source>
        <dbReference type="EMBL" id="CAD9683543.1"/>
    </source>
</evidence>
<gene>
    <name evidence="3" type="ORF">EANT1437_LOCUS10350</name>
</gene>